<organism evidence="2 3">
    <name type="scientific">Podarcis lilfordi</name>
    <name type="common">Lilford's wall lizard</name>
    <dbReference type="NCBI Taxonomy" id="74358"/>
    <lineage>
        <taxon>Eukaryota</taxon>
        <taxon>Metazoa</taxon>
        <taxon>Chordata</taxon>
        <taxon>Craniata</taxon>
        <taxon>Vertebrata</taxon>
        <taxon>Euteleostomi</taxon>
        <taxon>Lepidosauria</taxon>
        <taxon>Squamata</taxon>
        <taxon>Bifurcata</taxon>
        <taxon>Unidentata</taxon>
        <taxon>Episquamata</taxon>
        <taxon>Laterata</taxon>
        <taxon>Lacertibaenia</taxon>
        <taxon>Lacertidae</taxon>
        <taxon>Podarcis</taxon>
    </lineage>
</organism>
<reference evidence="2" key="1">
    <citation type="submission" date="2022-12" db="EMBL/GenBank/DDBJ databases">
        <authorList>
            <person name="Alioto T."/>
            <person name="Alioto T."/>
            <person name="Gomez Garrido J."/>
        </authorList>
    </citation>
    <scope>NUCLEOTIDE SEQUENCE</scope>
</reference>
<name>A0AA35KUN5_9SAUR</name>
<sequence length="74" mass="8289">MQIGKLREVFLLALSTKEYQEKLTYSEAPLQEPGIREANSPDSVHTSEGCQQKSSLYDGFNLYGSAARTRRPPV</sequence>
<evidence type="ECO:0000313" key="2">
    <source>
        <dbReference type="EMBL" id="CAI5783961.1"/>
    </source>
</evidence>
<protein>
    <submittedName>
        <fullName evidence="2">Uncharacterized protein</fullName>
    </submittedName>
</protein>
<proteinExistence type="predicted"/>
<feature type="region of interest" description="Disordered" evidence="1">
    <location>
        <begin position="30"/>
        <end position="50"/>
    </location>
</feature>
<dbReference type="EMBL" id="OX395134">
    <property type="protein sequence ID" value="CAI5783961.1"/>
    <property type="molecule type" value="Genomic_DNA"/>
</dbReference>
<evidence type="ECO:0000313" key="3">
    <source>
        <dbReference type="Proteomes" id="UP001178461"/>
    </source>
</evidence>
<dbReference type="AlphaFoldDB" id="A0AA35KUN5"/>
<dbReference type="Proteomes" id="UP001178461">
    <property type="component" value="Chromosome 9"/>
</dbReference>
<accession>A0AA35KUN5</accession>
<keyword evidence="3" id="KW-1185">Reference proteome</keyword>
<gene>
    <name evidence="2" type="ORF">PODLI_1B003749</name>
</gene>
<feature type="compositionally biased region" description="Polar residues" evidence="1">
    <location>
        <begin position="40"/>
        <end position="50"/>
    </location>
</feature>
<evidence type="ECO:0000256" key="1">
    <source>
        <dbReference type="SAM" id="MobiDB-lite"/>
    </source>
</evidence>